<evidence type="ECO:0000256" key="5">
    <source>
        <dbReference type="ARBA" id="ARBA00023040"/>
    </source>
</evidence>
<reference evidence="12 13" key="1">
    <citation type="submission" date="2022-05" db="EMBL/GenBank/DDBJ databases">
        <authorList>
            <consortium name="Genoscope - CEA"/>
            <person name="William W."/>
        </authorList>
    </citation>
    <scope>NUCLEOTIDE SEQUENCE [LARGE SCALE GENOMIC DNA]</scope>
</reference>
<dbReference type="InterPro" id="IPR017452">
    <property type="entry name" value="GPCR_Rhodpsn_7TM"/>
</dbReference>
<keyword evidence="9" id="KW-0807">Transducer</keyword>
<dbReference type="PRINTS" id="PR00237">
    <property type="entry name" value="GPCRRHODOPSN"/>
</dbReference>
<evidence type="ECO:0000256" key="7">
    <source>
        <dbReference type="ARBA" id="ARBA00023170"/>
    </source>
</evidence>
<feature type="transmembrane region" description="Helical" evidence="10">
    <location>
        <begin position="54"/>
        <end position="79"/>
    </location>
</feature>
<evidence type="ECO:0000256" key="2">
    <source>
        <dbReference type="ARBA" id="ARBA00022475"/>
    </source>
</evidence>
<comment type="subcellular location">
    <subcellularLocation>
        <location evidence="1">Cell membrane</location>
        <topology evidence="1">Multi-pass membrane protein</topology>
    </subcellularLocation>
</comment>
<dbReference type="Proteomes" id="UP001159405">
    <property type="component" value="Unassembled WGS sequence"/>
</dbReference>
<dbReference type="EMBL" id="CALNXK010000015">
    <property type="protein sequence ID" value="CAH3046978.1"/>
    <property type="molecule type" value="Genomic_DNA"/>
</dbReference>
<protein>
    <recommendedName>
        <fullName evidence="11">G-protein coupled receptors family 1 profile domain-containing protein</fullName>
    </recommendedName>
</protein>
<evidence type="ECO:0000256" key="6">
    <source>
        <dbReference type="ARBA" id="ARBA00023136"/>
    </source>
</evidence>
<dbReference type="CDD" id="cd00637">
    <property type="entry name" value="7tm_classA_rhodopsin-like"/>
    <property type="match status" value="1"/>
</dbReference>
<dbReference type="SUPFAM" id="SSF81321">
    <property type="entry name" value="Family A G protein-coupled receptor-like"/>
    <property type="match status" value="1"/>
</dbReference>
<name>A0ABN8NGB8_9CNID</name>
<proteinExistence type="predicted"/>
<dbReference type="InterPro" id="IPR000276">
    <property type="entry name" value="GPCR_Rhodpsn"/>
</dbReference>
<keyword evidence="8" id="KW-0325">Glycoprotein</keyword>
<evidence type="ECO:0000256" key="10">
    <source>
        <dbReference type="SAM" id="Phobius"/>
    </source>
</evidence>
<keyword evidence="13" id="KW-1185">Reference proteome</keyword>
<keyword evidence="4 10" id="KW-1133">Transmembrane helix</keyword>
<sequence>MNLRRIASNLMLVSCLLLALFFYLKTYINLRQHKLRMESSFSVFYYRKSTNSMFIVFCLFLSTYLPFVFALVVATAFGFSSFPQLFALDITSFLALLNSSLNPVVYCWRIKEIQREAKQLIRNSHSCYSIILGRFFQSRVMPLNTSQGVQLV</sequence>
<dbReference type="PROSITE" id="PS50262">
    <property type="entry name" value="G_PROTEIN_RECEP_F1_2"/>
    <property type="match status" value="1"/>
</dbReference>
<evidence type="ECO:0000313" key="13">
    <source>
        <dbReference type="Proteomes" id="UP001159405"/>
    </source>
</evidence>
<keyword evidence="6 10" id="KW-0472">Membrane</keyword>
<feature type="domain" description="G-protein coupled receptors family 1 profile" evidence="11">
    <location>
        <begin position="1"/>
        <end position="106"/>
    </location>
</feature>
<dbReference type="PANTHER" id="PTHR24246:SF27">
    <property type="entry name" value="ADENOSINE RECEPTOR, ISOFORM A"/>
    <property type="match status" value="1"/>
</dbReference>
<dbReference type="PANTHER" id="PTHR24246">
    <property type="entry name" value="OLFACTORY RECEPTOR AND ADENOSINE RECEPTOR"/>
    <property type="match status" value="1"/>
</dbReference>
<evidence type="ECO:0000256" key="1">
    <source>
        <dbReference type="ARBA" id="ARBA00004651"/>
    </source>
</evidence>
<evidence type="ECO:0000256" key="4">
    <source>
        <dbReference type="ARBA" id="ARBA00022989"/>
    </source>
</evidence>
<keyword evidence="2" id="KW-1003">Cell membrane</keyword>
<dbReference type="Pfam" id="PF00001">
    <property type="entry name" value="7tm_1"/>
    <property type="match status" value="1"/>
</dbReference>
<keyword evidence="3 10" id="KW-0812">Transmembrane</keyword>
<feature type="transmembrane region" description="Helical" evidence="10">
    <location>
        <begin position="85"/>
        <end position="108"/>
    </location>
</feature>
<comment type="caution">
    <text evidence="12">The sequence shown here is derived from an EMBL/GenBank/DDBJ whole genome shotgun (WGS) entry which is preliminary data.</text>
</comment>
<organism evidence="12 13">
    <name type="scientific">Porites lobata</name>
    <dbReference type="NCBI Taxonomy" id="104759"/>
    <lineage>
        <taxon>Eukaryota</taxon>
        <taxon>Metazoa</taxon>
        <taxon>Cnidaria</taxon>
        <taxon>Anthozoa</taxon>
        <taxon>Hexacorallia</taxon>
        <taxon>Scleractinia</taxon>
        <taxon>Fungiina</taxon>
        <taxon>Poritidae</taxon>
        <taxon>Porites</taxon>
    </lineage>
</organism>
<accession>A0ABN8NGB8</accession>
<feature type="transmembrane region" description="Helical" evidence="10">
    <location>
        <begin position="6"/>
        <end position="24"/>
    </location>
</feature>
<evidence type="ECO:0000256" key="3">
    <source>
        <dbReference type="ARBA" id="ARBA00022692"/>
    </source>
</evidence>
<evidence type="ECO:0000256" key="9">
    <source>
        <dbReference type="ARBA" id="ARBA00023224"/>
    </source>
</evidence>
<evidence type="ECO:0000256" key="8">
    <source>
        <dbReference type="ARBA" id="ARBA00023180"/>
    </source>
</evidence>
<gene>
    <name evidence="12" type="ORF">PLOB_00009953</name>
</gene>
<keyword evidence="7" id="KW-0675">Receptor</keyword>
<dbReference type="Gene3D" id="1.20.1070.10">
    <property type="entry name" value="Rhodopsin 7-helix transmembrane proteins"/>
    <property type="match status" value="1"/>
</dbReference>
<evidence type="ECO:0000259" key="11">
    <source>
        <dbReference type="PROSITE" id="PS50262"/>
    </source>
</evidence>
<keyword evidence="5" id="KW-0297">G-protein coupled receptor</keyword>
<evidence type="ECO:0000313" key="12">
    <source>
        <dbReference type="EMBL" id="CAH3046978.1"/>
    </source>
</evidence>